<feature type="compositionally biased region" description="Polar residues" evidence="4">
    <location>
        <begin position="419"/>
        <end position="433"/>
    </location>
</feature>
<reference evidence="6 7" key="1">
    <citation type="journal article" date="2024" name="Nat. Commun.">
        <title>Phylogenomics reveals the evolutionary origins of lichenization in chlorophyte algae.</title>
        <authorList>
            <person name="Puginier C."/>
            <person name="Libourel C."/>
            <person name="Otte J."/>
            <person name="Skaloud P."/>
            <person name="Haon M."/>
            <person name="Grisel S."/>
            <person name="Petersen M."/>
            <person name="Berrin J.G."/>
            <person name="Delaux P.M."/>
            <person name="Dal Grande F."/>
            <person name="Keller J."/>
        </authorList>
    </citation>
    <scope>NUCLEOTIDE SEQUENCE [LARGE SCALE GENOMIC DNA]</scope>
    <source>
        <strain evidence="6 7">SAG 2145</strain>
    </source>
</reference>
<name>A0AAW1Q914_9CHLO</name>
<evidence type="ECO:0000313" key="6">
    <source>
        <dbReference type="EMBL" id="KAK9817385.1"/>
    </source>
</evidence>
<dbReference type="PANTHER" id="PTHR11062">
    <property type="entry name" value="EXOSTOSIN HEPARAN SULFATE GLYCOSYLTRANSFERASE -RELATED"/>
    <property type="match status" value="1"/>
</dbReference>
<dbReference type="EMBL" id="JALJOS010000072">
    <property type="protein sequence ID" value="KAK9817385.1"/>
    <property type="molecule type" value="Genomic_DNA"/>
</dbReference>
<dbReference type="Proteomes" id="UP001438707">
    <property type="component" value="Unassembled WGS sequence"/>
</dbReference>
<comment type="subcellular location">
    <subcellularLocation>
        <location evidence="1">Golgi apparatus membrane</location>
        <topology evidence="1">Single-pass type II membrane protein</topology>
    </subcellularLocation>
</comment>
<comment type="caution">
    <text evidence="6">The sequence shown here is derived from an EMBL/GenBank/DDBJ whole genome shotgun (WGS) entry which is preliminary data.</text>
</comment>
<evidence type="ECO:0000259" key="5">
    <source>
        <dbReference type="Pfam" id="PF03016"/>
    </source>
</evidence>
<protein>
    <recommendedName>
        <fullName evidence="5">Exostosin GT47 domain-containing protein</fullName>
    </recommendedName>
</protein>
<proteinExistence type="inferred from homology"/>
<evidence type="ECO:0000313" key="7">
    <source>
        <dbReference type="Proteomes" id="UP001438707"/>
    </source>
</evidence>
<feature type="region of interest" description="Disordered" evidence="4">
    <location>
        <begin position="486"/>
        <end position="534"/>
    </location>
</feature>
<dbReference type="PANTHER" id="PTHR11062:SF281">
    <property type="entry name" value="EXOSTOSIN-LIKE 2"/>
    <property type="match status" value="1"/>
</dbReference>
<feature type="domain" description="Exostosin GT47" evidence="5">
    <location>
        <begin position="249"/>
        <end position="382"/>
    </location>
</feature>
<evidence type="ECO:0000256" key="3">
    <source>
        <dbReference type="ARBA" id="ARBA00023034"/>
    </source>
</evidence>
<gene>
    <name evidence="6" type="ORF">WJX74_003985</name>
</gene>
<dbReference type="InterPro" id="IPR040911">
    <property type="entry name" value="Exostosin_GT47"/>
</dbReference>
<dbReference type="InterPro" id="IPR004263">
    <property type="entry name" value="Exostosin"/>
</dbReference>
<feature type="region of interest" description="Disordered" evidence="4">
    <location>
        <begin position="65"/>
        <end position="94"/>
    </location>
</feature>
<keyword evidence="7" id="KW-1185">Reference proteome</keyword>
<feature type="region of interest" description="Disordered" evidence="4">
    <location>
        <begin position="414"/>
        <end position="466"/>
    </location>
</feature>
<dbReference type="GO" id="GO:0000139">
    <property type="term" value="C:Golgi membrane"/>
    <property type="evidence" value="ECO:0007669"/>
    <property type="project" value="UniProtKB-SubCell"/>
</dbReference>
<accession>A0AAW1Q914</accession>
<feature type="compositionally biased region" description="Polar residues" evidence="4">
    <location>
        <begin position="218"/>
        <end position="230"/>
    </location>
</feature>
<organism evidence="6 7">
    <name type="scientific">Apatococcus lobatus</name>
    <dbReference type="NCBI Taxonomy" id="904363"/>
    <lineage>
        <taxon>Eukaryota</taxon>
        <taxon>Viridiplantae</taxon>
        <taxon>Chlorophyta</taxon>
        <taxon>core chlorophytes</taxon>
        <taxon>Trebouxiophyceae</taxon>
        <taxon>Chlorellales</taxon>
        <taxon>Chlorellaceae</taxon>
        <taxon>Apatococcus</taxon>
    </lineage>
</organism>
<evidence type="ECO:0000256" key="1">
    <source>
        <dbReference type="ARBA" id="ARBA00004323"/>
    </source>
</evidence>
<sequence>MQASAGRQHEDLGHYAPQLAGMQLGDKASLHELPIRHATNSSADETDAAGKLDEAYHAAKLPASARGIPHDDTDPEAAHIPQHGNQTAPLFGPPTTKLIYARHLHDKRMAYPVSTAAGVAVHNEDQAWPEAPSDDVSRKASVDEAHQTIVPLQHEHEHGSELEDIQAKYREAKATSSQGRQAGAAAAASITDTTLAHISGERTDTIEDGVPRQHAELSRSSNHLEPSPSDSRPLVYIYDLPTPLVMRGSHFATDDPVAADLFLVPAQIYCNDLERHLPPGAKMDTYQMAIRTTLDWIRWFYPFWDLYNGADHIWIMSQDHGFCGFVNGEGTVDEISNSIILSHWGLMDYEAGRCTGEDRLRNECTLSTLHPCFDPRKDVVIPASVNDQLKLGGRPVAEWFDEAQPQEVIPMEAHAQKSPAHQPQQHVSSTPDDGTQGAGTAEHDIKQSGDAQEPATAAAKAHESSAASQAIASRRLLASAASEAAPKTLSLKEGQRSAAGNPAEHIALSNPSTSRAAHHDPSGGGSSPQTADAQGASNIGWIASKELSSNSSTLESIYQRSTAASLPAAVKQSSQLSGMLRRIHQSILYHFDLETVSATMHRLFSMLKSWIIRALHLQDDKINPEQAALPLRPSREVAMLSTHNSSRSRQLEETAPELTKMTILYFAGGVREDDVTYSHGVRQTIWRLFHNRPGYKIISIDGKGPLGGEEYLRGFAESVFCLAATGAGWGVRVKLAVTFRCIPVIIADEVQMEYEDVLPYSEFAVRLPQHATYRLPHILEQIMDTPDKVENMQNMMRCVWRFFSWEDKEGRALEALMCSLRRRSHGANMSKRPFVDPKTCELSCNDQM</sequence>
<feature type="domain" description="Exostosin GT47" evidence="5">
    <location>
        <begin position="643"/>
        <end position="781"/>
    </location>
</feature>
<keyword evidence="3" id="KW-0333">Golgi apparatus</keyword>
<evidence type="ECO:0000256" key="4">
    <source>
        <dbReference type="SAM" id="MobiDB-lite"/>
    </source>
</evidence>
<dbReference type="AlphaFoldDB" id="A0AAW1Q914"/>
<evidence type="ECO:0000256" key="2">
    <source>
        <dbReference type="ARBA" id="ARBA00010271"/>
    </source>
</evidence>
<feature type="compositionally biased region" description="Basic and acidic residues" evidence="4">
    <location>
        <begin position="200"/>
        <end position="217"/>
    </location>
</feature>
<dbReference type="GO" id="GO:0016757">
    <property type="term" value="F:glycosyltransferase activity"/>
    <property type="evidence" value="ECO:0007669"/>
    <property type="project" value="InterPro"/>
</dbReference>
<comment type="similarity">
    <text evidence="2">Belongs to the glycosyltransferase 47 family.</text>
</comment>
<feature type="compositionally biased region" description="Low complexity" evidence="4">
    <location>
        <begin position="451"/>
        <end position="466"/>
    </location>
</feature>
<dbReference type="Pfam" id="PF03016">
    <property type="entry name" value="Exostosin_GT47"/>
    <property type="match status" value="2"/>
</dbReference>
<feature type="region of interest" description="Disordered" evidence="4">
    <location>
        <begin position="200"/>
        <end position="230"/>
    </location>
</feature>